<dbReference type="Proteomes" id="UP001163321">
    <property type="component" value="Chromosome 1"/>
</dbReference>
<dbReference type="EMBL" id="CM047580">
    <property type="protein sequence ID" value="KAI9922553.1"/>
    <property type="molecule type" value="Genomic_DNA"/>
</dbReference>
<gene>
    <name evidence="1" type="ORF">PsorP6_002641</name>
</gene>
<accession>A0ACC0WUF2</accession>
<sequence>MVAVDNVLHIPNLYRRLISVLRITAKRLGVHFGATKCGIWKGDELLISAKRDRNIYTLYVAHEKSMHEHAMYVAHEENQVTGSAGTRCVSYQCDNQSQASWCDTF</sequence>
<reference evidence="1 2" key="1">
    <citation type="journal article" date="2022" name="bioRxiv">
        <title>The genome of the oomycete Peronosclerospora sorghi, a cosmopolitan pathogen of maize and sorghum, is inflated with dispersed pseudogenes.</title>
        <authorList>
            <person name="Fletcher K."/>
            <person name="Martin F."/>
            <person name="Isakeit T."/>
            <person name="Cavanaugh K."/>
            <person name="Magill C."/>
            <person name="Michelmore R."/>
        </authorList>
    </citation>
    <scope>NUCLEOTIDE SEQUENCE [LARGE SCALE GENOMIC DNA]</scope>
    <source>
        <strain evidence="1">P6</strain>
    </source>
</reference>
<evidence type="ECO:0000313" key="2">
    <source>
        <dbReference type="Proteomes" id="UP001163321"/>
    </source>
</evidence>
<proteinExistence type="predicted"/>
<comment type="caution">
    <text evidence="1">The sequence shown here is derived from an EMBL/GenBank/DDBJ whole genome shotgun (WGS) entry which is preliminary data.</text>
</comment>
<organism evidence="1 2">
    <name type="scientific">Peronosclerospora sorghi</name>
    <dbReference type="NCBI Taxonomy" id="230839"/>
    <lineage>
        <taxon>Eukaryota</taxon>
        <taxon>Sar</taxon>
        <taxon>Stramenopiles</taxon>
        <taxon>Oomycota</taxon>
        <taxon>Peronosporomycetes</taxon>
        <taxon>Peronosporales</taxon>
        <taxon>Peronosporaceae</taxon>
        <taxon>Peronosclerospora</taxon>
    </lineage>
</organism>
<keyword evidence="2" id="KW-1185">Reference proteome</keyword>
<protein>
    <submittedName>
        <fullName evidence="1">Uncharacterized protein</fullName>
    </submittedName>
</protein>
<name>A0ACC0WUF2_9STRA</name>
<evidence type="ECO:0000313" key="1">
    <source>
        <dbReference type="EMBL" id="KAI9922553.1"/>
    </source>
</evidence>